<dbReference type="EMBL" id="BFAD01000011">
    <property type="protein sequence ID" value="GBE87419.1"/>
    <property type="molecule type" value="Genomic_DNA"/>
</dbReference>
<feature type="compositionally biased region" description="Pro residues" evidence="1">
    <location>
        <begin position="61"/>
        <end position="74"/>
    </location>
</feature>
<evidence type="ECO:0000313" key="3">
    <source>
        <dbReference type="Proteomes" id="UP000287166"/>
    </source>
</evidence>
<dbReference type="RefSeq" id="XP_027618332.1">
    <property type="nucleotide sequence ID" value="XM_027762531.1"/>
</dbReference>
<gene>
    <name evidence="2" type="ORF">SCP_1100950</name>
</gene>
<evidence type="ECO:0000313" key="2">
    <source>
        <dbReference type="EMBL" id="GBE87419.1"/>
    </source>
</evidence>
<reference evidence="2 3" key="1">
    <citation type="journal article" date="2018" name="Sci. Rep.">
        <title>Genome sequence of the cauliflower mushroom Sparassis crispa (Hanabiratake) and its association with beneficial usage.</title>
        <authorList>
            <person name="Kiyama R."/>
            <person name="Furutani Y."/>
            <person name="Kawaguchi K."/>
            <person name="Nakanishi T."/>
        </authorList>
    </citation>
    <scope>NUCLEOTIDE SEQUENCE [LARGE SCALE GENOMIC DNA]</scope>
</reference>
<dbReference type="InParanoid" id="A0A401GZ37"/>
<feature type="region of interest" description="Disordered" evidence="1">
    <location>
        <begin position="51"/>
        <end position="80"/>
    </location>
</feature>
<accession>A0A401GZ37</accession>
<dbReference type="GeneID" id="38784336"/>
<sequence>MTALATSPSLTRTVTDVLRHHRQLGRDVQQYQHGTLPDPNARPHWARVHNRSPQHLDRGRPPPPAFSPMRPPCRPAIGMPIPRLADRKTRAPSARAASSPLWLKFRDRTQLDHHADLPACQHQSHAELLAKHAHPLIPTRRLARPKRAPSLRAQFGTRSWPLSTAPRLPTPSTTYTRHLDHHADLLFECQYRALPTAKHTPPAACATTSTISPTLHDCTQVDHRADLPFERQGRTWPLAKCTHAAHAISSTLSPPFRDRAQTANANWHAPIVAPRTTPTSPDFLSQLPPWPPSLMLLQPPLASNAR</sequence>
<name>A0A401GZ37_9APHY</name>
<evidence type="ECO:0000256" key="1">
    <source>
        <dbReference type="SAM" id="MobiDB-lite"/>
    </source>
</evidence>
<protein>
    <submittedName>
        <fullName evidence="2">Uncharacterized protein</fullName>
    </submittedName>
</protein>
<keyword evidence="3" id="KW-1185">Reference proteome</keyword>
<proteinExistence type="predicted"/>
<comment type="caution">
    <text evidence="2">The sequence shown here is derived from an EMBL/GenBank/DDBJ whole genome shotgun (WGS) entry which is preliminary data.</text>
</comment>
<dbReference type="Proteomes" id="UP000287166">
    <property type="component" value="Unassembled WGS sequence"/>
</dbReference>
<organism evidence="2 3">
    <name type="scientific">Sparassis crispa</name>
    <dbReference type="NCBI Taxonomy" id="139825"/>
    <lineage>
        <taxon>Eukaryota</taxon>
        <taxon>Fungi</taxon>
        <taxon>Dikarya</taxon>
        <taxon>Basidiomycota</taxon>
        <taxon>Agaricomycotina</taxon>
        <taxon>Agaricomycetes</taxon>
        <taxon>Polyporales</taxon>
        <taxon>Sparassidaceae</taxon>
        <taxon>Sparassis</taxon>
    </lineage>
</organism>
<dbReference type="AlphaFoldDB" id="A0A401GZ37"/>